<dbReference type="GO" id="GO:0008198">
    <property type="term" value="F:ferrous iron binding"/>
    <property type="evidence" value="ECO:0007669"/>
    <property type="project" value="InterPro"/>
</dbReference>
<protein>
    <recommendedName>
        <fullName evidence="1">Extradiol ring-cleavage dioxygenase class III enzyme subunit B domain-containing protein</fullName>
    </recommendedName>
</protein>
<dbReference type="GO" id="GO:0016702">
    <property type="term" value="F:oxidoreductase activity, acting on single donors with incorporation of molecular oxygen, incorporation of two atoms of oxygen"/>
    <property type="evidence" value="ECO:0007669"/>
    <property type="project" value="UniProtKB-ARBA"/>
</dbReference>
<gene>
    <name evidence="2" type="ORF">METZ01_LOCUS380534</name>
</gene>
<dbReference type="AlphaFoldDB" id="A0A382U052"/>
<evidence type="ECO:0000313" key="2">
    <source>
        <dbReference type="EMBL" id="SVD27680.1"/>
    </source>
</evidence>
<sequence length="258" mass="28715">MGEIIGAAVVSHVPTIMLSEEVRLELNDGKEITLVTGLRRLREEVLDVLKPDTIVVLDTHWMTTFEFVLTSHVRRAGKYTSSELPRGMKQVPYDLAGNPVLAEQIAQSVRDAGIRCIANDDPCMPIFYGTVNLAHYLERGEQWISFSICQTGQDEDYLRTGRALGQAIENSSERIVLLASGGLSHRFWPMQALPAHEASDPVNIATPEARAADEQRISWWEAGDHLAVIDSMDEYRPHAPEGFFGHYLMMVAALGGRE</sequence>
<dbReference type="SUPFAM" id="SSF53213">
    <property type="entry name" value="LigB-like"/>
    <property type="match status" value="1"/>
</dbReference>
<reference evidence="2" key="1">
    <citation type="submission" date="2018-05" db="EMBL/GenBank/DDBJ databases">
        <authorList>
            <person name="Lanie J.A."/>
            <person name="Ng W.-L."/>
            <person name="Kazmierczak K.M."/>
            <person name="Andrzejewski T.M."/>
            <person name="Davidsen T.M."/>
            <person name="Wayne K.J."/>
            <person name="Tettelin H."/>
            <person name="Glass J.I."/>
            <person name="Rusch D."/>
            <person name="Podicherti R."/>
            <person name="Tsui H.-C.T."/>
            <person name="Winkler M.E."/>
        </authorList>
    </citation>
    <scope>NUCLEOTIDE SEQUENCE</scope>
</reference>
<dbReference type="EMBL" id="UINC01140499">
    <property type="protein sequence ID" value="SVD27680.1"/>
    <property type="molecule type" value="Genomic_DNA"/>
</dbReference>
<proteinExistence type="predicted"/>
<accession>A0A382U052</accession>
<evidence type="ECO:0000259" key="1">
    <source>
        <dbReference type="Pfam" id="PF02900"/>
    </source>
</evidence>
<dbReference type="Pfam" id="PF02900">
    <property type="entry name" value="LigB"/>
    <property type="match status" value="1"/>
</dbReference>
<organism evidence="2">
    <name type="scientific">marine metagenome</name>
    <dbReference type="NCBI Taxonomy" id="408172"/>
    <lineage>
        <taxon>unclassified sequences</taxon>
        <taxon>metagenomes</taxon>
        <taxon>ecological metagenomes</taxon>
    </lineage>
</organism>
<name>A0A382U052_9ZZZZ</name>
<feature type="non-terminal residue" evidence="2">
    <location>
        <position position="258"/>
    </location>
</feature>
<feature type="domain" description="Extradiol ring-cleavage dioxygenase class III enzyme subunit B" evidence="1">
    <location>
        <begin position="7"/>
        <end position="256"/>
    </location>
</feature>
<dbReference type="Gene3D" id="3.40.830.10">
    <property type="entry name" value="LigB-like"/>
    <property type="match status" value="1"/>
</dbReference>
<dbReference type="InterPro" id="IPR004183">
    <property type="entry name" value="Xdiol_dOase_suB"/>
</dbReference>